<gene>
    <name evidence="3" type="ORF">L596_030123</name>
</gene>
<evidence type="ECO:0000313" key="4">
    <source>
        <dbReference type="Proteomes" id="UP000298663"/>
    </source>
</evidence>
<dbReference type="AlphaFoldDB" id="A0A4U5LRS6"/>
<dbReference type="OrthoDB" id="1607513at2759"/>
<dbReference type="EMBL" id="AZBU02000013">
    <property type="protein sequence ID" value="TKR58713.1"/>
    <property type="molecule type" value="Genomic_DNA"/>
</dbReference>
<accession>A0A4U5LRS6</accession>
<feature type="compositionally biased region" description="Basic and acidic residues" evidence="1">
    <location>
        <begin position="66"/>
        <end position="82"/>
    </location>
</feature>
<feature type="region of interest" description="Disordered" evidence="1">
    <location>
        <begin position="66"/>
        <end position="99"/>
    </location>
</feature>
<name>A0A4U5LRS6_STECR</name>
<feature type="domain" description="HAT C-terminal dimerisation" evidence="2">
    <location>
        <begin position="3"/>
        <end position="40"/>
    </location>
</feature>
<reference evidence="3 4" key="2">
    <citation type="journal article" date="2019" name="G3 (Bethesda)">
        <title>Hybrid Assembly of the Genome of the Entomopathogenic Nematode Steinernema carpocapsae Identifies the X-Chromosome.</title>
        <authorList>
            <person name="Serra L."/>
            <person name="Macchietto M."/>
            <person name="Macias-Munoz A."/>
            <person name="McGill C.J."/>
            <person name="Rodriguez I.M."/>
            <person name="Rodriguez B."/>
            <person name="Murad R."/>
            <person name="Mortazavi A."/>
        </authorList>
    </citation>
    <scope>NUCLEOTIDE SEQUENCE [LARGE SCALE GENOMIC DNA]</scope>
    <source>
        <strain evidence="3 4">ALL</strain>
    </source>
</reference>
<keyword evidence="4" id="KW-1185">Reference proteome</keyword>
<dbReference type="InterPro" id="IPR008906">
    <property type="entry name" value="HATC_C_dom"/>
</dbReference>
<proteinExistence type="predicted"/>
<comment type="caution">
    <text evidence="3">The sequence shown here is derived from an EMBL/GenBank/DDBJ whole genome shotgun (WGS) entry which is preliminary data.</text>
</comment>
<protein>
    <recommendedName>
        <fullName evidence="2">HAT C-terminal dimerisation domain-containing protein</fullName>
    </recommendedName>
</protein>
<feature type="compositionally biased region" description="Acidic residues" evidence="1">
    <location>
        <begin position="84"/>
        <end position="99"/>
    </location>
</feature>
<organism evidence="3 4">
    <name type="scientific">Steinernema carpocapsae</name>
    <name type="common">Entomopathogenic nematode</name>
    <dbReference type="NCBI Taxonomy" id="34508"/>
    <lineage>
        <taxon>Eukaryota</taxon>
        <taxon>Metazoa</taxon>
        <taxon>Ecdysozoa</taxon>
        <taxon>Nematoda</taxon>
        <taxon>Chromadorea</taxon>
        <taxon>Rhabditida</taxon>
        <taxon>Tylenchina</taxon>
        <taxon>Panagrolaimomorpha</taxon>
        <taxon>Strongyloidoidea</taxon>
        <taxon>Steinernematidae</taxon>
        <taxon>Steinernema</taxon>
    </lineage>
</organism>
<dbReference type="SUPFAM" id="SSF53098">
    <property type="entry name" value="Ribonuclease H-like"/>
    <property type="match status" value="1"/>
</dbReference>
<sequence>MNKAKKFPNLSRLARKYLTTLASSAEPERVFSGLNHLLSNLKKANRNDKTIERLTTVRHDIACSKLASFDRKPPKEKAKIEDQASAEEEEAEASAEAED</sequence>
<reference evidence="3 4" key="1">
    <citation type="journal article" date="2015" name="Genome Biol.">
        <title>Comparative genomics of Steinernema reveals deeply conserved gene regulatory networks.</title>
        <authorList>
            <person name="Dillman A.R."/>
            <person name="Macchietto M."/>
            <person name="Porter C.F."/>
            <person name="Rogers A."/>
            <person name="Williams B."/>
            <person name="Antoshechkin I."/>
            <person name="Lee M.M."/>
            <person name="Goodwin Z."/>
            <person name="Lu X."/>
            <person name="Lewis E.E."/>
            <person name="Goodrich-Blair H."/>
            <person name="Stock S.P."/>
            <person name="Adams B.J."/>
            <person name="Sternberg P.W."/>
            <person name="Mortazavi A."/>
        </authorList>
    </citation>
    <scope>NUCLEOTIDE SEQUENCE [LARGE SCALE GENOMIC DNA]</scope>
    <source>
        <strain evidence="3 4">ALL</strain>
    </source>
</reference>
<dbReference type="GO" id="GO:0046983">
    <property type="term" value="F:protein dimerization activity"/>
    <property type="evidence" value="ECO:0007669"/>
    <property type="project" value="InterPro"/>
</dbReference>
<dbReference type="InterPro" id="IPR012337">
    <property type="entry name" value="RNaseH-like_sf"/>
</dbReference>
<dbReference type="Proteomes" id="UP000298663">
    <property type="component" value="Unassembled WGS sequence"/>
</dbReference>
<evidence type="ECO:0000259" key="2">
    <source>
        <dbReference type="Pfam" id="PF05699"/>
    </source>
</evidence>
<evidence type="ECO:0000313" key="3">
    <source>
        <dbReference type="EMBL" id="TKR58713.1"/>
    </source>
</evidence>
<evidence type="ECO:0000256" key="1">
    <source>
        <dbReference type="SAM" id="MobiDB-lite"/>
    </source>
</evidence>
<dbReference type="Pfam" id="PF05699">
    <property type="entry name" value="Dimer_Tnp_hAT"/>
    <property type="match status" value="1"/>
</dbReference>